<evidence type="ECO:0008006" key="4">
    <source>
        <dbReference type="Google" id="ProtNLM"/>
    </source>
</evidence>
<dbReference type="Proteomes" id="UP001141327">
    <property type="component" value="Unassembled WGS sequence"/>
</dbReference>
<comment type="caution">
    <text evidence="2">The sequence shown here is derived from an EMBL/GenBank/DDBJ whole genome shotgun (WGS) entry which is preliminary data.</text>
</comment>
<feature type="region of interest" description="Disordered" evidence="1">
    <location>
        <begin position="131"/>
        <end position="183"/>
    </location>
</feature>
<dbReference type="InterPro" id="IPR016024">
    <property type="entry name" value="ARM-type_fold"/>
</dbReference>
<accession>A0ABQ8UF01</accession>
<name>A0ABQ8UF01_9EUKA</name>
<sequence length="183" mass="19316">MLLLPAANKVVLGEAGALPVVLDILDTAKESALPELAAECCRVIRNLVSLDANRARLAEVEDSLEMLADTLRQFRGNSEVAVWLCGALAILAEQPELRQRLRGLDVLDMACAIEGSEDATREAQVLAERLVGGEDDEGHSGTDGEAEGEGEGVEEADEDEEEAVALPPAAGGAEGRRGTEEID</sequence>
<proteinExistence type="predicted"/>
<evidence type="ECO:0000313" key="2">
    <source>
        <dbReference type="EMBL" id="KAJ4457855.1"/>
    </source>
</evidence>
<dbReference type="InterPro" id="IPR011989">
    <property type="entry name" value="ARM-like"/>
</dbReference>
<dbReference type="Gene3D" id="1.25.10.10">
    <property type="entry name" value="Leucine-rich Repeat Variant"/>
    <property type="match status" value="1"/>
</dbReference>
<dbReference type="SUPFAM" id="SSF48371">
    <property type="entry name" value="ARM repeat"/>
    <property type="match status" value="1"/>
</dbReference>
<evidence type="ECO:0000313" key="3">
    <source>
        <dbReference type="Proteomes" id="UP001141327"/>
    </source>
</evidence>
<keyword evidence="3" id="KW-1185">Reference proteome</keyword>
<feature type="compositionally biased region" description="Acidic residues" evidence="1">
    <location>
        <begin position="144"/>
        <end position="163"/>
    </location>
</feature>
<reference evidence="2" key="1">
    <citation type="journal article" date="2022" name="bioRxiv">
        <title>Genomics of Preaxostyla Flagellates Illuminates Evolutionary Transitions and the Path Towards Mitochondrial Loss.</title>
        <authorList>
            <person name="Novak L.V.F."/>
            <person name="Treitli S.C."/>
            <person name="Pyrih J."/>
            <person name="Halakuc P."/>
            <person name="Pipaliya S.V."/>
            <person name="Vacek V."/>
            <person name="Brzon O."/>
            <person name="Soukal P."/>
            <person name="Eme L."/>
            <person name="Dacks J.B."/>
            <person name="Karnkowska A."/>
            <person name="Elias M."/>
            <person name="Hampl V."/>
        </authorList>
    </citation>
    <scope>NUCLEOTIDE SEQUENCE</scope>
    <source>
        <strain evidence="2">RCP-MX</strain>
    </source>
</reference>
<gene>
    <name evidence="2" type="ORF">PAPYR_6532</name>
</gene>
<organism evidence="2 3">
    <name type="scientific">Paratrimastix pyriformis</name>
    <dbReference type="NCBI Taxonomy" id="342808"/>
    <lineage>
        <taxon>Eukaryota</taxon>
        <taxon>Metamonada</taxon>
        <taxon>Preaxostyla</taxon>
        <taxon>Paratrimastigidae</taxon>
        <taxon>Paratrimastix</taxon>
    </lineage>
</organism>
<feature type="compositionally biased region" description="Basic and acidic residues" evidence="1">
    <location>
        <begin position="174"/>
        <end position="183"/>
    </location>
</feature>
<evidence type="ECO:0000256" key="1">
    <source>
        <dbReference type="SAM" id="MobiDB-lite"/>
    </source>
</evidence>
<protein>
    <recommendedName>
        <fullName evidence="4">Protein HGH1 homolog</fullName>
    </recommendedName>
</protein>
<dbReference type="EMBL" id="JAPMOS010000038">
    <property type="protein sequence ID" value="KAJ4457855.1"/>
    <property type="molecule type" value="Genomic_DNA"/>
</dbReference>